<dbReference type="CDD" id="cd07377">
    <property type="entry name" value="WHTH_GntR"/>
    <property type="match status" value="1"/>
</dbReference>
<dbReference type="InterPro" id="IPR050679">
    <property type="entry name" value="Bact_HTH_transcr_reg"/>
</dbReference>
<dbReference type="EMBL" id="AHYV01000043">
    <property type="protein sequence ID" value="EOT39745.1"/>
    <property type="molecule type" value="Genomic_DNA"/>
</dbReference>
<evidence type="ECO:0000313" key="7">
    <source>
        <dbReference type="Proteomes" id="UP000014104"/>
    </source>
</evidence>
<feature type="domain" description="HTH gntR-type" evidence="4">
    <location>
        <begin position="3"/>
        <end position="71"/>
    </location>
</feature>
<dbReference type="AlphaFoldDB" id="A0AAV3IUK1"/>
<evidence type="ECO:0000256" key="2">
    <source>
        <dbReference type="ARBA" id="ARBA00023125"/>
    </source>
</evidence>
<dbReference type="GO" id="GO:0003700">
    <property type="term" value="F:DNA-binding transcription factor activity"/>
    <property type="evidence" value="ECO:0007669"/>
    <property type="project" value="InterPro"/>
</dbReference>
<keyword evidence="7" id="KW-1185">Reference proteome</keyword>
<keyword evidence="3" id="KW-0804">Transcription</keyword>
<dbReference type="RefSeq" id="WP_016181783.1">
    <property type="nucleotide sequence ID" value="NZ_KE136367.1"/>
</dbReference>
<proteinExistence type="predicted"/>
<dbReference type="Gene3D" id="3.40.1410.10">
    <property type="entry name" value="Chorismate lyase-like"/>
    <property type="match status" value="1"/>
</dbReference>
<dbReference type="SMART" id="SM00345">
    <property type="entry name" value="HTH_GNTR"/>
    <property type="match status" value="1"/>
</dbReference>
<evidence type="ECO:0000313" key="5">
    <source>
        <dbReference type="EMBL" id="EOT39745.1"/>
    </source>
</evidence>
<dbReference type="Pfam" id="PF07702">
    <property type="entry name" value="UTRA"/>
    <property type="match status" value="1"/>
</dbReference>
<dbReference type="Proteomes" id="UP000014104">
    <property type="component" value="Unassembled WGS sequence"/>
</dbReference>
<evidence type="ECO:0000313" key="6">
    <source>
        <dbReference type="EMBL" id="EOU15844.1"/>
    </source>
</evidence>
<sequence>MAIAKYEEIKQDIVKRILSKEFQPGQKISSEADLKSKYNVSSTTVVKALNELVSEGYVHRIQGKGTFVTKALRGSTVRYFENDYKYYDRSDEHTEVISVQNELTSEILGEFDEGIEVQKITRLKYARNEAIQLAVTYIDSNYIQGASKEQLKSIYDTVREKKNINLFNAKFEENFKILFPVPDDVKKLLKLSDSEPVVLMTQKTFSTDNKLIEFILSYKKYNYFDVTVASV</sequence>
<dbReference type="EMBL" id="ASWL01000009">
    <property type="protein sequence ID" value="EOU15844.1"/>
    <property type="molecule type" value="Genomic_DNA"/>
</dbReference>
<dbReference type="PROSITE" id="PS50949">
    <property type="entry name" value="HTH_GNTR"/>
    <property type="match status" value="1"/>
</dbReference>
<gene>
    <name evidence="6" type="ORF">I570_04499</name>
    <name evidence="5" type="ORF">OMU_04017</name>
</gene>
<reference evidence="5 7" key="1">
    <citation type="submission" date="2013-03" db="EMBL/GenBank/DDBJ databases">
        <title>The Genome Sequence of Enterococcus avium ATCC_14025 (Illumina only assembly).</title>
        <authorList>
            <consortium name="The Broad Institute Genomics Platform"/>
            <consortium name="The Broad Institute Genome Sequencing Center for Infectious Disease"/>
            <person name="Earl A."/>
            <person name="Russ C."/>
            <person name="Gilmore M."/>
            <person name="Surin D."/>
            <person name="Walker B."/>
            <person name="Young S."/>
            <person name="Zeng Q."/>
            <person name="Gargeya S."/>
            <person name="Fitzgerald M."/>
            <person name="Haas B."/>
            <person name="Abouelleil A."/>
            <person name="Allen A.W."/>
            <person name="Alvarado L."/>
            <person name="Arachchi H.M."/>
            <person name="Berlin A.M."/>
            <person name="Chapman S.B."/>
            <person name="Gainer-Dewar J."/>
            <person name="Goldberg J."/>
            <person name="Griggs A."/>
            <person name="Gujja S."/>
            <person name="Hansen M."/>
            <person name="Howarth C."/>
            <person name="Imamovic A."/>
            <person name="Ireland A."/>
            <person name="Larimer J."/>
            <person name="McCowan C."/>
            <person name="Murphy C."/>
            <person name="Pearson M."/>
            <person name="Poon T.W."/>
            <person name="Priest M."/>
            <person name="Roberts A."/>
            <person name="Saif S."/>
            <person name="Shea T."/>
            <person name="Sisk P."/>
            <person name="Sykes S."/>
            <person name="Wortman J."/>
            <person name="Nusbaum C."/>
            <person name="Birren B."/>
        </authorList>
    </citation>
    <scope>NUCLEOTIDE SEQUENCE [LARGE SCALE GENOMIC DNA]</scope>
    <source>
        <strain evidence="5 7">ATCC 14025</strain>
    </source>
</reference>
<evidence type="ECO:0000256" key="3">
    <source>
        <dbReference type="ARBA" id="ARBA00023163"/>
    </source>
</evidence>
<dbReference type="InterPro" id="IPR036388">
    <property type="entry name" value="WH-like_DNA-bd_sf"/>
</dbReference>
<dbReference type="PANTHER" id="PTHR44846:SF17">
    <property type="entry name" value="GNTR-FAMILY TRANSCRIPTIONAL REGULATOR"/>
    <property type="match status" value="1"/>
</dbReference>
<dbReference type="PANTHER" id="PTHR44846">
    <property type="entry name" value="MANNOSYL-D-GLYCERATE TRANSPORT/METABOLISM SYSTEM REPRESSOR MNGR-RELATED"/>
    <property type="match status" value="1"/>
</dbReference>
<organism evidence="6 8">
    <name type="scientific">Enterococcus avium ATCC 14025</name>
    <dbReference type="NCBI Taxonomy" id="1140002"/>
    <lineage>
        <taxon>Bacteria</taxon>
        <taxon>Bacillati</taxon>
        <taxon>Bacillota</taxon>
        <taxon>Bacilli</taxon>
        <taxon>Lactobacillales</taxon>
        <taxon>Enterococcaceae</taxon>
        <taxon>Enterococcus</taxon>
    </lineage>
</organism>
<dbReference type="SUPFAM" id="SSF46785">
    <property type="entry name" value="Winged helix' DNA-binding domain"/>
    <property type="match status" value="1"/>
</dbReference>
<reference evidence="6 8" key="2">
    <citation type="submission" date="2013-03" db="EMBL/GenBank/DDBJ databases">
        <title>The Genome Sequence of Enterococcus avium ATCC_14025 (PacBio/Illumina hybrid assembly).</title>
        <authorList>
            <consortium name="The Broad Institute Genomics Platform"/>
            <consortium name="The Broad Institute Genome Sequencing Center for Infectious Disease"/>
            <person name="Earl A."/>
            <person name="Russ C."/>
            <person name="Gilmore M."/>
            <person name="Surin D."/>
            <person name="Walker B."/>
            <person name="Young S."/>
            <person name="Zeng Q."/>
            <person name="Gargeya S."/>
            <person name="Fitzgerald M."/>
            <person name="Haas B."/>
            <person name="Abouelleil A."/>
            <person name="Allen A.W."/>
            <person name="Alvarado L."/>
            <person name="Arachchi H.M."/>
            <person name="Berlin A.M."/>
            <person name="Chapman S.B."/>
            <person name="Gainer-Dewar J."/>
            <person name="Goldberg J."/>
            <person name="Griggs A."/>
            <person name="Gujja S."/>
            <person name="Hansen M."/>
            <person name="Howarth C."/>
            <person name="Imamovic A."/>
            <person name="Ireland A."/>
            <person name="Larimer J."/>
            <person name="McCowan C."/>
            <person name="Murphy C."/>
            <person name="Pearson M."/>
            <person name="Poon T.W."/>
            <person name="Priest M."/>
            <person name="Roberts A."/>
            <person name="Saif S."/>
            <person name="Shea T."/>
            <person name="Sisk P."/>
            <person name="Sykes S."/>
            <person name="Wortman J."/>
            <person name="Nusbaum C."/>
            <person name="Birren B."/>
        </authorList>
    </citation>
    <scope>NUCLEOTIDE SEQUENCE [LARGE SCALE GENOMIC DNA]</scope>
    <source>
        <strain evidence="6 8">ATCC 14025</strain>
    </source>
</reference>
<dbReference type="InterPro" id="IPR028978">
    <property type="entry name" value="Chorismate_lyase_/UTRA_dom_sf"/>
</dbReference>
<dbReference type="InterPro" id="IPR000524">
    <property type="entry name" value="Tscrpt_reg_HTH_GntR"/>
</dbReference>
<accession>A0AAV3IUK1</accession>
<keyword evidence="2" id="KW-0238">DNA-binding</keyword>
<evidence type="ECO:0000256" key="1">
    <source>
        <dbReference type="ARBA" id="ARBA00023015"/>
    </source>
</evidence>
<evidence type="ECO:0000313" key="8">
    <source>
        <dbReference type="Proteomes" id="UP000014107"/>
    </source>
</evidence>
<dbReference type="Proteomes" id="UP000014107">
    <property type="component" value="Unassembled WGS sequence"/>
</dbReference>
<name>A0AAV3IUK1_ENTAV</name>
<dbReference type="Gene3D" id="1.10.10.10">
    <property type="entry name" value="Winged helix-like DNA-binding domain superfamily/Winged helix DNA-binding domain"/>
    <property type="match status" value="1"/>
</dbReference>
<dbReference type="SUPFAM" id="SSF64288">
    <property type="entry name" value="Chorismate lyase-like"/>
    <property type="match status" value="1"/>
</dbReference>
<dbReference type="Pfam" id="PF00392">
    <property type="entry name" value="GntR"/>
    <property type="match status" value="1"/>
</dbReference>
<comment type="caution">
    <text evidence="6">The sequence shown here is derived from an EMBL/GenBank/DDBJ whole genome shotgun (WGS) entry which is preliminary data.</text>
</comment>
<dbReference type="GO" id="GO:0003677">
    <property type="term" value="F:DNA binding"/>
    <property type="evidence" value="ECO:0007669"/>
    <property type="project" value="UniProtKB-KW"/>
</dbReference>
<keyword evidence="1" id="KW-0805">Transcription regulation</keyword>
<dbReference type="SMART" id="SM00866">
    <property type="entry name" value="UTRA"/>
    <property type="match status" value="1"/>
</dbReference>
<evidence type="ECO:0000259" key="4">
    <source>
        <dbReference type="PROSITE" id="PS50949"/>
    </source>
</evidence>
<dbReference type="GO" id="GO:0045892">
    <property type="term" value="P:negative regulation of DNA-templated transcription"/>
    <property type="evidence" value="ECO:0007669"/>
    <property type="project" value="TreeGrafter"/>
</dbReference>
<dbReference type="InterPro" id="IPR036390">
    <property type="entry name" value="WH_DNA-bd_sf"/>
</dbReference>
<protein>
    <recommendedName>
        <fullName evidence="4">HTH gntR-type domain-containing protein</fullName>
    </recommendedName>
</protein>
<dbReference type="InterPro" id="IPR011663">
    <property type="entry name" value="UTRA"/>
</dbReference>